<accession>A0A4V3DW04</accession>
<keyword evidence="4 7" id="KW-0472">Membrane</keyword>
<comment type="caution">
    <text evidence="9">The sequence shown here is derived from an EMBL/GenBank/DDBJ whole genome shotgun (WGS) entry which is preliminary data.</text>
</comment>
<evidence type="ECO:0000256" key="6">
    <source>
        <dbReference type="ARBA" id="ARBA00037937"/>
    </source>
</evidence>
<evidence type="ECO:0000256" key="7">
    <source>
        <dbReference type="RuleBase" id="RU362064"/>
    </source>
</evidence>
<feature type="signal peptide" evidence="8">
    <location>
        <begin position="1"/>
        <end position="17"/>
    </location>
</feature>
<keyword evidence="5 7" id="KW-0975">Bacterial flagellum</keyword>
<evidence type="ECO:0000256" key="4">
    <source>
        <dbReference type="ARBA" id="ARBA00023136"/>
    </source>
</evidence>
<feature type="chain" id="PRO_5020386494" description="Flagellar protein" evidence="8">
    <location>
        <begin position="18"/>
        <end position="142"/>
    </location>
</feature>
<evidence type="ECO:0000313" key="9">
    <source>
        <dbReference type="EMBL" id="TDR82939.1"/>
    </source>
</evidence>
<name>A0A4V3DW04_9NEIS</name>
<reference evidence="9 10" key="1">
    <citation type="submission" date="2019-03" db="EMBL/GenBank/DDBJ databases">
        <title>Genomic Encyclopedia of Type Strains, Phase III (KMG-III): the genomes of soil and plant-associated and newly described type strains.</title>
        <authorList>
            <person name="Whitman W."/>
        </authorList>
    </citation>
    <scope>NUCLEOTIDE SEQUENCE [LARGE SCALE GENOMIC DNA]</scope>
    <source>
        <strain evidence="9 10">CECT 8976</strain>
    </source>
</reference>
<dbReference type="Pfam" id="PF04347">
    <property type="entry name" value="FliO"/>
    <property type="match status" value="1"/>
</dbReference>
<dbReference type="GO" id="GO:0044781">
    <property type="term" value="P:bacterial-type flagellum organization"/>
    <property type="evidence" value="ECO:0007669"/>
    <property type="project" value="UniProtKB-UniRule"/>
</dbReference>
<comment type="subcellular location">
    <subcellularLocation>
        <location evidence="7">Cell membrane</location>
    </subcellularLocation>
    <subcellularLocation>
        <location evidence="7">Bacterial flagellum basal body</location>
    </subcellularLocation>
</comment>
<evidence type="ECO:0000256" key="1">
    <source>
        <dbReference type="ARBA" id="ARBA00022475"/>
    </source>
</evidence>
<dbReference type="AlphaFoldDB" id="A0A4V3DW04"/>
<evidence type="ECO:0000256" key="3">
    <source>
        <dbReference type="ARBA" id="ARBA00022989"/>
    </source>
</evidence>
<keyword evidence="9" id="KW-0969">Cilium</keyword>
<keyword evidence="2 7" id="KW-0812">Transmembrane</keyword>
<keyword evidence="9" id="KW-0282">Flagellum</keyword>
<keyword evidence="10" id="KW-1185">Reference proteome</keyword>
<keyword evidence="3 7" id="KW-1133">Transmembrane helix</keyword>
<dbReference type="PANTHER" id="PTHR38766:SF1">
    <property type="entry name" value="FLAGELLAR PROTEIN FLIO"/>
    <property type="match status" value="1"/>
</dbReference>
<sequence length="142" mass="15388">MIRPALALCWLPGVALAADGVAVAPTGLLGLLQVIFGLAVVLAVIVGCAWLFRRLSSGMVGMPRHMRVVSAVMVGQRERVVIVELEEQWLVLGVTAQSINLLESRPRPAGTELPPVAVADPFARWFKAALQRQRSVKDDNNR</sequence>
<protein>
    <recommendedName>
        <fullName evidence="7">Flagellar protein</fullName>
    </recommendedName>
</protein>
<dbReference type="GO" id="GO:0005886">
    <property type="term" value="C:plasma membrane"/>
    <property type="evidence" value="ECO:0007669"/>
    <property type="project" value="UniProtKB-SubCell"/>
</dbReference>
<dbReference type="OrthoDB" id="9182371at2"/>
<dbReference type="InterPro" id="IPR052205">
    <property type="entry name" value="FliO/MopB"/>
</dbReference>
<proteinExistence type="inferred from homology"/>
<dbReference type="Proteomes" id="UP000295611">
    <property type="component" value="Unassembled WGS sequence"/>
</dbReference>
<organism evidence="9 10">
    <name type="scientific">Paludibacterium purpuratum</name>
    <dbReference type="NCBI Taxonomy" id="1144873"/>
    <lineage>
        <taxon>Bacteria</taxon>
        <taxon>Pseudomonadati</taxon>
        <taxon>Pseudomonadota</taxon>
        <taxon>Betaproteobacteria</taxon>
        <taxon>Neisseriales</taxon>
        <taxon>Chromobacteriaceae</taxon>
        <taxon>Paludibacterium</taxon>
    </lineage>
</organism>
<evidence type="ECO:0000313" key="10">
    <source>
        <dbReference type="Proteomes" id="UP000295611"/>
    </source>
</evidence>
<evidence type="ECO:0000256" key="2">
    <source>
        <dbReference type="ARBA" id="ARBA00022692"/>
    </source>
</evidence>
<evidence type="ECO:0000256" key="8">
    <source>
        <dbReference type="SAM" id="SignalP"/>
    </source>
</evidence>
<dbReference type="EMBL" id="SNZP01000001">
    <property type="protein sequence ID" value="TDR82939.1"/>
    <property type="molecule type" value="Genomic_DNA"/>
</dbReference>
<dbReference type="GO" id="GO:0009425">
    <property type="term" value="C:bacterial-type flagellum basal body"/>
    <property type="evidence" value="ECO:0007669"/>
    <property type="project" value="UniProtKB-SubCell"/>
</dbReference>
<keyword evidence="1 7" id="KW-1003">Cell membrane</keyword>
<feature type="transmembrane region" description="Helical" evidence="7">
    <location>
        <begin position="27"/>
        <end position="52"/>
    </location>
</feature>
<keyword evidence="9" id="KW-0966">Cell projection</keyword>
<dbReference type="PANTHER" id="PTHR38766">
    <property type="entry name" value="FLAGELLAR PROTEIN FLIO"/>
    <property type="match status" value="1"/>
</dbReference>
<dbReference type="NCBIfam" id="TIGR03500">
    <property type="entry name" value="FliO_TIGR"/>
    <property type="match status" value="1"/>
</dbReference>
<gene>
    <name evidence="9" type="ORF">DFP86_101333</name>
</gene>
<keyword evidence="8" id="KW-0732">Signal</keyword>
<evidence type="ECO:0000256" key="5">
    <source>
        <dbReference type="ARBA" id="ARBA00023143"/>
    </source>
</evidence>
<comment type="similarity">
    <text evidence="6 7">Belongs to the FliO/MopB family.</text>
</comment>
<dbReference type="RefSeq" id="WP_133678253.1">
    <property type="nucleotide sequence ID" value="NZ_SNZP01000001.1"/>
</dbReference>
<dbReference type="InterPro" id="IPR022781">
    <property type="entry name" value="Flagellar_biosynth_FliO"/>
</dbReference>